<evidence type="ECO:0000313" key="2">
    <source>
        <dbReference type="Proteomes" id="UP000650477"/>
    </source>
</evidence>
<dbReference type="InterPro" id="IPR016181">
    <property type="entry name" value="Acyl_CoA_acyltransferase"/>
</dbReference>
<keyword evidence="1" id="KW-0808">Transferase</keyword>
<organism evidence="1 2">
    <name type="scientific">Morganella morganii</name>
    <name type="common">Proteus morganii</name>
    <dbReference type="NCBI Taxonomy" id="582"/>
    <lineage>
        <taxon>Bacteria</taxon>
        <taxon>Pseudomonadati</taxon>
        <taxon>Pseudomonadota</taxon>
        <taxon>Gammaproteobacteria</taxon>
        <taxon>Enterobacterales</taxon>
        <taxon>Morganellaceae</taxon>
        <taxon>Morganella</taxon>
    </lineage>
</organism>
<dbReference type="GO" id="GO:0016747">
    <property type="term" value="F:acyltransferase activity, transferring groups other than amino-acyl groups"/>
    <property type="evidence" value="ECO:0007669"/>
    <property type="project" value="InterPro"/>
</dbReference>
<protein>
    <submittedName>
        <fullName evidence="1">N-acetyltransferase</fullName>
    </submittedName>
</protein>
<dbReference type="Gene3D" id="3.40.630.30">
    <property type="match status" value="1"/>
</dbReference>
<dbReference type="Pfam" id="PF13508">
    <property type="entry name" value="Acetyltransf_7"/>
    <property type="match status" value="1"/>
</dbReference>
<dbReference type="SUPFAM" id="SSF55729">
    <property type="entry name" value="Acyl-CoA N-acyltransferases (Nat)"/>
    <property type="match status" value="1"/>
</dbReference>
<gene>
    <name evidence="1" type="ORF">CYG68_09865</name>
</gene>
<sequence length="148" mass="17321">MKSIHEWHDRHYTVTTDITRLDIGKIHDYLTHSAWAEGISRELVNESILNSLCFGLFAGTEQIGFARLVTDGVTFGYLCDVYIIDEYQKQGLGRWLMECCQSHPVMNRLRRIMLVTSSAPWLYEKSGYSPVNRENYIWQIVRPDIYKQ</sequence>
<dbReference type="CDD" id="cd04301">
    <property type="entry name" value="NAT_SF"/>
    <property type="match status" value="1"/>
</dbReference>
<dbReference type="PROSITE" id="PS51186">
    <property type="entry name" value="GNAT"/>
    <property type="match status" value="1"/>
</dbReference>
<dbReference type="PANTHER" id="PTHR43233:SF1">
    <property type="entry name" value="FAMILY N-ACETYLTRANSFERASE, PUTATIVE (AFU_ORTHOLOGUE AFUA_6G03350)-RELATED"/>
    <property type="match status" value="1"/>
</dbReference>
<reference evidence="1" key="1">
    <citation type="submission" date="2017-12" db="EMBL/GenBank/DDBJ databases">
        <title>Genome sequencing and analysis.</title>
        <authorList>
            <person name="Huang Y.-T."/>
        </authorList>
    </citation>
    <scope>NUCLEOTIDE SEQUENCE</scope>
    <source>
        <strain evidence="1">VGH116</strain>
    </source>
</reference>
<dbReference type="InterPro" id="IPR000182">
    <property type="entry name" value="GNAT_dom"/>
</dbReference>
<dbReference type="InterPro" id="IPR053144">
    <property type="entry name" value="Acetyltransferase_Butenolide"/>
</dbReference>
<dbReference type="Proteomes" id="UP000650477">
    <property type="component" value="Unassembled WGS sequence"/>
</dbReference>
<dbReference type="AlphaFoldDB" id="A0A3S5D4V5"/>
<dbReference type="PANTHER" id="PTHR43233">
    <property type="entry name" value="FAMILY N-ACETYLTRANSFERASE, PUTATIVE (AFU_ORTHOLOGUE AFUA_6G03350)-RELATED"/>
    <property type="match status" value="1"/>
</dbReference>
<accession>A0A3S5D4V5</accession>
<evidence type="ECO:0000313" key="1">
    <source>
        <dbReference type="EMBL" id="MBE8612724.1"/>
    </source>
</evidence>
<dbReference type="RefSeq" id="WP_036417523.1">
    <property type="nucleotide sequence ID" value="NZ_ABMOGV020000003.1"/>
</dbReference>
<dbReference type="EMBL" id="PKLF01000008">
    <property type="protein sequence ID" value="MBE8612724.1"/>
    <property type="molecule type" value="Genomic_DNA"/>
</dbReference>
<comment type="caution">
    <text evidence="1">The sequence shown here is derived from an EMBL/GenBank/DDBJ whole genome shotgun (WGS) entry which is preliminary data.</text>
</comment>
<proteinExistence type="predicted"/>
<name>A0A3S5D4V5_MORMO</name>